<dbReference type="AlphaFoldDB" id="A0A5B8VCL0"/>
<evidence type="ECO:0000313" key="6">
    <source>
        <dbReference type="Proteomes" id="UP000321533"/>
    </source>
</evidence>
<proteinExistence type="predicted"/>
<dbReference type="InterPro" id="IPR036388">
    <property type="entry name" value="WH-like_DNA-bd_sf"/>
</dbReference>
<dbReference type="Pfam" id="PF00196">
    <property type="entry name" value="GerE"/>
    <property type="match status" value="1"/>
</dbReference>
<dbReference type="SUPFAM" id="SSF52172">
    <property type="entry name" value="CheY-like"/>
    <property type="match status" value="1"/>
</dbReference>
<dbReference type="PROSITE" id="PS50110">
    <property type="entry name" value="RESPONSE_REGULATORY"/>
    <property type="match status" value="1"/>
</dbReference>
<feature type="domain" description="HTH luxR-type" evidence="3">
    <location>
        <begin position="143"/>
        <end position="208"/>
    </location>
</feature>
<dbReference type="EMBL" id="CP042435">
    <property type="protein sequence ID" value="QEC69267.1"/>
    <property type="molecule type" value="Genomic_DNA"/>
</dbReference>
<dbReference type="InterPro" id="IPR051015">
    <property type="entry name" value="EvgA-like"/>
</dbReference>
<dbReference type="SUPFAM" id="SSF46894">
    <property type="entry name" value="C-terminal effector domain of the bipartite response regulators"/>
    <property type="match status" value="1"/>
</dbReference>
<dbReference type="Proteomes" id="UP000321533">
    <property type="component" value="Chromosome"/>
</dbReference>
<dbReference type="SMART" id="SM00421">
    <property type="entry name" value="HTH_LUXR"/>
    <property type="match status" value="1"/>
</dbReference>
<dbReference type="GO" id="GO:0006355">
    <property type="term" value="P:regulation of DNA-templated transcription"/>
    <property type="evidence" value="ECO:0007669"/>
    <property type="project" value="InterPro"/>
</dbReference>
<dbReference type="KEGG" id="pgin:FRZ67_18850"/>
<protein>
    <submittedName>
        <fullName evidence="5">Response regulator transcription factor</fullName>
    </submittedName>
</protein>
<keyword evidence="2" id="KW-0597">Phosphoprotein</keyword>
<reference evidence="5 6" key="1">
    <citation type="journal article" date="2016" name="Int. J. Syst. Evol. Microbiol.">
        <title>Panacibacter ginsenosidivorans gen. nov., sp. nov., with ginsenoside converting activity isolated from soil of a ginseng field.</title>
        <authorList>
            <person name="Siddiqi M.Z."/>
            <person name="Muhammad Shafi S."/>
            <person name="Choi K.D."/>
            <person name="Im W.T."/>
        </authorList>
    </citation>
    <scope>NUCLEOTIDE SEQUENCE [LARGE SCALE GENOMIC DNA]</scope>
    <source>
        <strain evidence="5 6">Gsoil1550</strain>
    </source>
</reference>
<dbReference type="OrthoDB" id="9807565at2"/>
<dbReference type="SMART" id="SM00448">
    <property type="entry name" value="REC"/>
    <property type="match status" value="1"/>
</dbReference>
<evidence type="ECO:0000256" key="2">
    <source>
        <dbReference type="PROSITE-ProRule" id="PRU00169"/>
    </source>
</evidence>
<dbReference type="PANTHER" id="PTHR45566:SF1">
    <property type="entry name" value="HTH-TYPE TRANSCRIPTIONAL REGULATOR YHJB-RELATED"/>
    <property type="match status" value="1"/>
</dbReference>
<dbReference type="InterPro" id="IPR016032">
    <property type="entry name" value="Sig_transdc_resp-reg_C-effctor"/>
</dbReference>
<dbReference type="GO" id="GO:0000160">
    <property type="term" value="P:phosphorelay signal transduction system"/>
    <property type="evidence" value="ECO:0007669"/>
    <property type="project" value="InterPro"/>
</dbReference>
<dbReference type="Gene3D" id="3.40.50.2300">
    <property type="match status" value="1"/>
</dbReference>
<evidence type="ECO:0000259" key="3">
    <source>
        <dbReference type="PROSITE" id="PS50043"/>
    </source>
</evidence>
<dbReference type="Pfam" id="PF00072">
    <property type="entry name" value="Response_reg"/>
    <property type="match status" value="1"/>
</dbReference>
<name>A0A5B8VCL0_9BACT</name>
<organism evidence="5 6">
    <name type="scientific">Panacibacter ginsenosidivorans</name>
    <dbReference type="NCBI Taxonomy" id="1813871"/>
    <lineage>
        <taxon>Bacteria</taxon>
        <taxon>Pseudomonadati</taxon>
        <taxon>Bacteroidota</taxon>
        <taxon>Chitinophagia</taxon>
        <taxon>Chitinophagales</taxon>
        <taxon>Chitinophagaceae</taxon>
        <taxon>Panacibacter</taxon>
    </lineage>
</organism>
<dbReference type="InterPro" id="IPR001789">
    <property type="entry name" value="Sig_transdc_resp-reg_receiver"/>
</dbReference>
<dbReference type="Gene3D" id="1.10.10.10">
    <property type="entry name" value="Winged helix-like DNA-binding domain superfamily/Winged helix DNA-binding domain"/>
    <property type="match status" value="1"/>
</dbReference>
<dbReference type="CDD" id="cd06170">
    <property type="entry name" value="LuxR_C_like"/>
    <property type="match status" value="1"/>
</dbReference>
<keyword evidence="6" id="KW-1185">Reference proteome</keyword>
<dbReference type="InterPro" id="IPR011006">
    <property type="entry name" value="CheY-like_superfamily"/>
</dbReference>
<dbReference type="PROSITE" id="PS50043">
    <property type="entry name" value="HTH_LUXR_2"/>
    <property type="match status" value="1"/>
</dbReference>
<sequence length="215" mass="24376">MKTAMKVYIVDNEVFYVESLCELLKSVDFIDVVGNAWDTTAALLELSYAAPDILISDIRVPSKEDGYKFMTAAKSKIPELKIIAITHEPYFSLLSDGEAIGWNGLIHKADMSKETLEDACRTVCRNGEFNSESIQEYFLKINGKQAKFPFSKYERQIIPDLYKGASNREIAEKFHVSPETVKDRVSNILEICNLKSRKQLAAFLLRNNLIDPNLI</sequence>
<dbReference type="PRINTS" id="PR00038">
    <property type="entry name" value="HTHLUXR"/>
</dbReference>
<feature type="modified residue" description="4-aspartylphosphate" evidence="2">
    <location>
        <position position="57"/>
    </location>
</feature>
<gene>
    <name evidence="5" type="ORF">FRZ67_18850</name>
</gene>
<evidence type="ECO:0000259" key="4">
    <source>
        <dbReference type="PROSITE" id="PS50110"/>
    </source>
</evidence>
<feature type="domain" description="Response regulatory" evidence="4">
    <location>
        <begin position="6"/>
        <end position="123"/>
    </location>
</feature>
<dbReference type="InterPro" id="IPR000792">
    <property type="entry name" value="Tscrpt_reg_LuxR_C"/>
</dbReference>
<evidence type="ECO:0000256" key="1">
    <source>
        <dbReference type="ARBA" id="ARBA00023125"/>
    </source>
</evidence>
<dbReference type="GO" id="GO:0003677">
    <property type="term" value="F:DNA binding"/>
    <property type="evidence" value="ECO:0007669"/>
    <property type="project" value="UniProtKB-KW"/>
</dbReference>
<evidence type="ECO:0000313" key="5">
    <source>
        <dbReference type="EMBL" id="QEC69267.1"/>
    </source>
</evidence>
<keyword evidence="1" id="KW-0238">DNA-binding</keyword>
<dbReference type="PANTHER" id="PTHR45566">
    <property type="entry name" value="HTH-TYPE TRANSCRIPTIONAL REGULATOR YHJB-RELATED"/>
    <property type="match status" value="1"/>
</dbReference>
<dbReference type="RefSeq" id="WP_147192140.1">
    <property type="nucleotide sequence ID" value="NZ_CP042435.1"/>
</dbReference>
<accession>A0A5B8VCL0</accession>